<gene>
    <name evidence="1" type="ORF">A3G51_03550</name>
</gene>
<dbReference type="InterPro" id="IPR036412">
    <property type="entry name" value="HAD-like_sf"/>
</dbReference>
<proteinExistence type="predicted"/>
<evidence type="ECO:0000313" key="2">
    <source>
        <dbReference type="Proteomes" id="UP000177745"/>
    </source>
</evidence>
<dbReference type="AlphaFoldDB" id="A0A1F8HA23"/>
<dbReference type="Proteomes" id="UP000177745">
    <property type="component" value="Unassembled WGS sequence"/>
</dbReference>
<dbReference type="EMBL" id="MGKY01000001">
    <property type="protein sequence ID" value="OGN34433.1"/>
    <property type="molecule type" value="Genomic_DNA"/>
</dbReference>
<dbReference type="Gene3D" id="1.10.150.240">
    <property type="entry name" value="Putative phosphatase, domain 2"/>
    <property type="match status" value="1"/>
</dbReference>
<dbReference type="InterPro" id="IPR023198">
    <property type="entry name" value="PGP-like_dom2"/>
</dbReference>
<name>A0A1F8HA23_9BACT</name>
<sequence length="250" mass="28607">MNRVFVFDLDDTLMDNVHDYAGPILDMARVIIRELGSRAPHVSVIIAKEEEIDKARVHEVNPATGQKFFYSMERFPGTMAATYRYFCENAKVEPKRAVEEELYVVGMQAFDVARYAGNIKPDALSTIRFLYEQKDVPMLMSKGDRRVQSNKFSALRARDNFLRASIVDNKTPRHFLQMINGYKGYVPYSVGNDYEKDIVPALEAGFTGVFIPAETWEVIGRMDEILAKVDRSRCLVLNNLGEIKERYGEL</sequence>
<dbReference type="InterPro" id="IPR023214">
    <property type="entry name" value="HAD_sf"/>
</dbReference>
<protein>
    <recommendedName>
        <fullName evidence="3">HAD family hydrolase</fullName>
    </recommendedName>
</protein>
<comment type="caution">
    <text evidence="1">The sequence shown here is derived from an EMBL/GenBank/DDBJ whole genome shotgun (WGS) entry which is preliminary data.</text>
</comment>
<evidence type="ECO:0000313" key="1">
    <source>
        <dbReference type="EMBL" id="OGN34433.1"/>
    </source>
</evidence>
<reference evidence="1 2" key="1">
    <citation type="journal article" date="2016" name="Nat. Commun.">
        <title>Thousands of microbial genomes shed light on interconnected biogeochemical processes in an aquifer system.</title>
        <authorList>
            <person name="Anantharaman K."/>
            <person name="Brown C.T."/>
            <person name="Hug L.A."/>
            <person name="Sharon I."/>
            <person name="Castelle C.J."/>
            <person name="Probst A.J."/>
            <person name="Thomas B.C."/>
            <person name="Singh A."/>
            <person name="Wilkins M.J."/>
            <person name="Karaoz U."/>
            <person name="Brodie E.L."/>
            <person name="Williams K.H."/>
            <person name="Hubbard S.S."/>
            <person name="Banfield J.F."/>
        </authorList>
    </citation>
    <scope>NUCLEOTIDE SEQUENCE [LARGE SCALE GENOMIC DNA]</scope>
</reference>
<evidence type="ECO:0008006" key="3">
    <source>
        <dbReference type="Google" id="ProtNLM"/>
    </source>
</evidence>
<dbReference type="Gene3D" id="3.40.50.1000">
    <property type="entry name" value="HAD superfamily/HAD-like"/>
    <property type="match status" value="1"/>
</dbReference>
<dbReference type="SUPFAM" id="SSF56784">
    <property type="entry name" value="HAD-like"/>
    <property type="match status" value="1"/>
</dbReference>
<accession>A0A1F8HA23</accession>
<organism evidence="1 2">
    <name type="scientific">Candidatus Yanofskybacteria bacterium RIFCSPLOWO2_12_FULL_43_11b</name>
    <dbReference type="NCBI Taxonomy" id="1802710"/>
    <lineage>
        <taxon>Bacteria</taxon>
        <taxon>Candidatus Yanofskyibacteriota</taxon>
    </lineage>
</organism>